<dbReference type="Proteomes" id="UP000569914">
    <property type="component" value="Unassembled WGS sequence"/>
</dbReference>
<dbReference type="InterPro" id="IPR036890">
    <property type="entry name" value="HATPase_C_sf"/>
</dbReference>
<dbReference type="InterPro" id="IPR036097">
    <property type="entry name" value="HisK_dim/P_sf"/>
</dbReference>
<reference evidence="12 13" key="1">
    <citation type="submission" date="2020-07" db="EMBL/GenBank/DDBJ databases">
        <title>Sequencing the genomes of 1000 actinobacteria strains.</title>
        <authorList>
            <person name="Klenk H.-P."/>
        </authorList>
    </citation>
    <scope>NUCLEOTIDE SEQUENCE [LARGE SCALE GENOMIC DNA]</scope>
    <source>
        <strain evidence="12 13">DSM 22083</strain>
    </source>
</reference>
<dbReference type="Gene3D" id="1.10.287.130">
    <property type="match status" value="1"/>
</dbReference>
<evidence type="ECO:0000259" key="11">
    <source>
        <dbReference type="PROSITE" id="PS50109"/>
    </source>
</evidence>
<dbReference type="FunFam" id="3.30.565.10:FF:000006">
    <property type="entry name" value="Sensor histidine kinase WalK"/>
    <property type="match status" value="1"/>
</dbReference>
<dbReference type="Pfam" id="PF00512">
    <property type="entry name" value="HisKA"/>
    <property type="match status" value="1"/>
</dbReference>
<name>A0A7Y9IAF0_9ACTN</name>
<feature type="region of interest" description="Disordered" evidence="9">
    <location>
        <begin position="411"/>
        <end position="472"/>
    </location>
</feature>
<evidence type="ECO:0000256" key="9">
    <source>
        <dbReference type="SAM" id="MobiDB-lite"/>
    </source>
</evidence>
<keyword evidence="10" id="KW-0472">Membrane</keyword>
<evidence type="ECO:0000256" key="8">
    <source>
        <dbReference type="ARBA" id="ARBA00039401"/>
    </source>
</evidence>
<evidence type="ECO:0000256" key="7">
    <source>
        <dbReference type="ARBA" id="ARBA00023012"/>
    </source>
</evidence>
<evidence type="ECO:0000256" key="5">
    <source>
        <dbReference type="ARBA" id="ARBA00022679"/>
    </source>
</evidence>
<dbReference type="PANTHER" id="PTHR45453">
    <property type="entry name" value="PHOSPHATE REGULON SENSOR PROTEIN PHOR"/>
    <property type="match status" value="1"/>
</dbReference>
<dbReference type="RefSeq" id="WP_312879213.1">
    <property type="nucleotide sequence ID" value="NZ_JACCBU010000001.1"/>
</dbReference>
<keyword evidence="6 12" id="KW-0418">Kinase</keyword>
<dbReference type="PRINTS" id="PR00344">
    <property type="entry name" value="BCTRLSENSOR"/>
</dbReference>
<dbReference type="InterPro" id="IPR003661">
    <property type="entry name" value="HisK_dim/P_dom"/>
</dbReference>
<evidence type="ECO:0000256" key="1">
    <source>
        <dbReference type="ARBA" id="ARBA00000085"/>
    </source>
</evidence>
<dbReference type="InterPro" id="IPR005467">
    <property type="entry name" value="His_kinase_dom"/>
</dbReference>
<accession>A0A7Y9IAF0</accession>
<keyword evidence="7" id="KW-0902">Two-component regulatory system</keyword>
<dbReference type="Pfam" id="PF02518">
    <property type="entry name" value="HATPase_c"/>
    <property type="match status" value="1"/>
</dbReference>
<dbReference type="SUPFAM" id="SSF47384">
    <property type="entry name" value="Homodimeric domain of signal transducing histidine kinase"/>
    <property type="match status" value="1"/>
</dbReference>
<dbReference type="PROSITE" id="PS50109">
    <property type="entry name" value="HIS_KIN"/>
    <property type="match status" value="1"/>
</dbReference>
<dbReference type="CDD" id="cd00075">
    <property type="entry name" value="HATPase"/>
    <property type="match status" value="1"/>
</dbReference>
<keyword evidence="5 12" id="KW-0808">Transferase</keyword>
<dbReference type="GO" id="GO:0005886">
    <property type="term" value="C:plasma membrane"/>
    <property type="evidence" value="ECO:0007669"/>
    <property type="project" value="UniProtKB-SubCell"/>
</dbReference>
<dbReference type="EMBL" id="JACCBU010000001">
    <property type="protein sequence ID" value="NYE73286.1"/>
    <property type="molecule type" value="Genomic_DNA"/>
</dbReference>
<proteinExistence type="predicted"/>
<comment type="catalytic activity">
    <reaction evidence="1">
        <text>ATP + protein L-histidine = ADP + protein N-phospho-L-histidine.</text>
        <dbReference type="EC" id="2.7.13.3"/>
    </reaction>
</comment>
<dbReference type="GO" id="GO:0000155">
    <property type="term" value="F:phosphorelay sensor kinase activity"/>
    <property type="evidence" value="ECO:0007669"/>
    <property type="project" value="InterPro"/>
</dbReference>
<dbReference type="GO" id="GO:0004721">
    <property type="term" value="F:phosphoprotein phosphatase activity"/>
    <property type="evidence" value="ECO:0007669"/>
    <property type="project" value="TreeGrafter"/>
</dbReference>
<dbReference type="GO" id="GO:0016036">
    <property type="term" value="P:cellular response to phosphate starvation"/>
    <property type="evidence" value="ECO:0007669"/>
    <property type="project" value="TreeGrafter"/>
</dbReference>
<dbReference type="CDD" id="cd00082">
    <property type="entry name" value="HisKA"/>
    <property type="match status" value="1"/>
</dbReference>
<dbReference type="InterPro" id="IPR003594">
    <property type="entry name" value="HATPase_dom"/>
</dbReference>
<dbReference type="InterPro" id="IPR050351">
    <property type="entry name" value="BphY/WalK/GraS-like"/>
</dbReference>
<comment type="caution">
    <text evidence="12">The sequence shown here is derived from an EMBL/GenBank/DDBJ whole genome shotgun (WGS) entry which is preliminary data.</text>
</comment>
<dbReference type="SMART" id="SM00387">
    <property type="entry name" value="HATPase_c"/>
    <property type="match status" value="1"/>
</dbReference>
<dbReference type="SUPFAM" id="SSF55874">
    <property type="entry name" value="ATPase domain of HSP90 chaperone/DNA topoisomerase II/histidine kinase"/>
    <property type="match status" value="1"/>
</dbReference>
<comment type="subcellular location">
    <subcellularLocation>
        <location evidence="2">Cell membrane</location>
    </subcellularLocation>
</comment>
<evidence type="ECO:0000256" key="2">
    <source>
        <dbReference type="ARBA" id="ARBA00004236"/>
    </source>
</evidence>
<keyword evidence="4" id="KW-0597">Phosphoprotein</keyword>
<dbReference type="AlphaFoldDB" id="A0A7Y9IAF0"/>
<evidence type="ECO:0000256" key="6">
    <source>
        <dbReference type="ARBA" id="ARBA00022777"/>
    </source>
</evidence>
<keyword evidence="10" id="KW-0812">Transmembrane</keyword>
<dbReference type="SMART" id="SM00388">
    <property type="entry name" value="HisKA"/>
    <property type="match status" value="1"/>
</dbReference>
<dbReference type="EC" id="2.7.13.3" evidence="3"/>
<gene>
    <name evidence="12" type="ORF">BKA15_004615</name>
</gene>
<evidence type="ECO:0000256" key="10">
    <source>
        <dbReference type="SAM" id="Phobius"/>
    </source>
</evidence>
<dbReference type="InterPro" id="IPR004358">
    <property type="entry name" value="Sig_transdc_His_kin-like_C"/>
</dbReference>
<keyword evidence="13" id="KW-1185">Reference proteome</keyword>
<feature type="transmembrane region" description="Helical" evidence="10">
    <location>
        <begin position="34"/>
        <end position="55"/>
    </location>
</feature>
<feature type="domain" description="Histidine kinase" evidence="11">
    <location>
        <begin position="186"/>
        <end position="406"/>
    </location>
</feature>
<evidence type="ECO:0000313" key="13">
    <source>
        <dbReference type="Proteomes" id="UP000569914"/>
    </source>
</evidence>
<organism evidence="12 13">
    <name type="scientific">Microlunatus parietis</name>
    <dbReference type="NCBI Taxonomy" id="682979"/>
    <lineage>
        <taxon>Bacteria</taxon>
        <taxon>Bacillati</taxon>
        <taxon>Actinomycetota</taxon>
        <taxon>Actinomycetes</taxon>
        <taxon>Propionibacteriales</taxon>
        <taxon>Propionibacteriaceae</taxon>
        <taxon>Microlunatus</taxon>
    </lineage>
</organism>
<evidence type="ECO:0000313" key="12">
    <source>
        <dbReference type="EMBL" id="NYE73286.1"/>
    </source>
</evidence>
<dbReference type="Gene3D" id="3.30.565.10">
    <property type="entry name" value="Histidine kinase-like ATPase, C-terminal domain"/>
    <property type="match status" value="1"/>
</dbReference>
<dbReference type="PANTHER" id="PTHR45453:SF1">
    <property type="entry name" value="PHOSPHATE REGULON SENSOR PROTEIN PHOR"/>
    <property type="match status" value="1"/>
</dbReference>
<keyword evidence="10" id="KW-1133">Transmembrane helix</keyword>
<evidence type="ECO:0000256" key="3">
    <source>
        <dbReference type="ARBA" id="ARBA00012438"/>
    </source>
</evidence>
<evidence type="ECO:0000256" key="4">
    <source>
        <dbReference type="ARBA" id="ARBA00022553"/>
    </source>
</evidence>
<feature type="compositionally biased region" description="Basic and acidic residues" evidence="9">
    <location>
        <begin position="462"/>
        <end position="472"/>
    </location>
</feature>
<protein>
    <recommendedName>
        <fullName evidence="8">Sensor-like histidine kinase SenX3</fullName>
        <ecNumber evidence="3">2.7.13.3</ecNumber>
    </recommendedName>
</protein>
<sequence length="472" mass="50450">MNIAGTLGEAVADCWAGGEVTASFPFSIGSVNPIGATLIALVVGIIIGGFAVWIWSRRKPFDDSELRYTAPAVPDGVSAVLAVLRSSAIVVGPHDEVLQASTPAHNLGLVRGSRVVNKELLGLVREVRQSGEPTAADLQIEHGRGIAATYLSARVAPLDPELILVLAEDQTTSRRIEATRRDFVANVSHELKTPIGAVSLLAEAIEDGADDPVAVRRFASRLSLESARLIDLTAQIIDLSRLQADDPLSQPEEVDVDEVLADAVDRCRVDAENHQVELTVAGERNCRVLGSARQLGVAISNLVENAVIYSDPGARVVVAAHRVAATDDDYIEITVSDNGIGIPPSDLERIFERFYRVDYARSRADGGTGLGLAIVKHIAASHRGDVGVWSQIGQGSTFTIKIPAHLKPGTAVDQGLPDLPATRDPAMLPDRRAHQSRSTSTPTGRLPVAAESSPIIRPGTTRRPEQQETERR</sequence>